<dbReference type="Pfam" id="PF00293">
    <property type="entry name" value="NUDIX"/>
    <property type="match status" value="1"/>
</dbReference>
<dbReference type="OrthoDB" id="117663at2759"/>
<evidence type="ECO:0000313" key="6">
    <source>
        <dbReference type="Proteomes" id="UP000237271"/>
    </source>
</evidence>
<evidence type="ECO:0000256" key="2">
    <source>
        <dbReference type="ARBA" id="ARBA00022801"/>
    </source>
</evidence>
<protein>
    <submittedName>
        <fullName evidence="5">Secreted RxLR effector peptide protein</fullName>
    </submittedName>
</protein>
<name>A0A2P4XT95_9STRA</name>
<dbReference type="EMBL" id="NCKW01008037">
    <property type="protein sequence ID" value="POM68805.1"/>
    <property type="molecule type" value="Genomic_DNA"/>
</dbReference>
<keyword evidence="3" id="KW-0732">Signal</keyword>
<evidence type="ECO:0000259" key="4">
    <source>
        <dbReference type="PROSITE" id="PS51462"/>
    </source>
</evidence>
<feature type="signal peptide" evidence="3">
    <location>
        <begin position="1"/>
        <end position="22"/>
    </location>
</feature>
<dbReference type="InterPro" id="IPR020084">
    <property type="entry name" value="NUDIX_hydrolase_CS"/>
</dbReference>
<evidence type="ECO:0000313" key="5">
    <source>
        <dbReference type="EMBL" id="POM68805.1"/>
    </source>
</evidence>
<keyword evidence="6" id="KW-1185">Reference proteome</keyword>
<keyword evidence="1" id="KW-0479">Metal-binding</keyword>
<reference evidence="5 6" key="1">
    <citation type="journal article" date="2017" name="Genome Biol. Evol.">
        <title>Phytophthora megakarya and P. palmivora, closely related causal agents of cacao black pod rot, underwent increases in genome sizes and gene numbers by different mechanisms.</title>
        <authorList>
            <person name="Ali S.S."/>
            <person name="Shao J."/>
            <person name="Lary D.J."/>
            <person name="Kronmiller B."/>
            <person name="Shen D."/>
            <person name="Strem M.D."/>
            <person name="Amoako-Attah I."/>
            <person name="Akrofi A.Y."/>
            <person name="Begoude B.A."/>
            <person name="Ten Hoopen G.M."/>
            <person name="Coulibaly K."/>
            <person name="Kebe B.I."/>
            <person name="Melnick R.L."/>
            <person name="Guiltinan M.J."/>
            <person name="Tyler B.M."/>
            <person name="Meinhardt L.W."/>
            <person name="Bailey B.A."/>
        </authorList>
    </citation>
    <scope>NUCLEOTIDE SEQUENCE [LARGE SCALE GENOMIC DNA]</scope>
    <source>
        <strain evidence="6">sbr112.9</strain>
    </source>
</reference>
<dbReference type="InterPro" id="IPR000086">
    <property type="entry name" value="NUDIX_hydrolase_dom"/>
</dbReference>
<dbReference type="PANTHER" id="PTHR12629:SF0">
    <property type="entry name" value="DIPHOSPHOINOSITOL-POLYPHOSPHATE DIPHOSPHATASE"/>
    <property type="match status" value="1"/>
</dbReference>
<evidence type="ECO:0000256" key="1">
    <source>
        <dbReference type="ARBA" id="ARBA00022723"/>
    </source>
</evidence>
<dbReference type="GO" id="GO:0046872">
    <property type="term" value="F:metal ion binding"/>
    <property type="evidence" value="ECO:0007669"/>
    <property type="project" value="UniProtKB-KW"/>
</dbReference>
<dbReference type="PANTHER" id="PTHR12629">
    <property type="entry name" value="DIPHOSPHOINOSITOL POLYPHOSPHATE PHOSPHOHYDROLASE"/>
    <property type="match status" value="1"/>
</dbReference>
<comment type="caution">
    <text evidence="5">The sequence shown here is derived from an EMBL/GenBank/DDBJ whole genome shotgun (WGS) entry which is preliminary data.</text>
</comment>
<dbReference type="GO" id="GO:0016787">
    <property type="term" value="F:hydrolase activity"/>
    <property type="evidence" value="ECO:0007669"/>
    <property type="project" value="UniProtKB-KW"/>
</dbReference>
<dbReference type="GO" id="GO:0005634">
    <property type="term" value="C:nucleus"/>
    <property type="evidence" value="ECO:0007669"/>
    <property type="project" value="TreeGrafter"/>
</dbReference>
<keyword evidence="2" id="KW-0378">Hydrolase</keyword>
<dbReference type="InterPro" id="IPR015797">
    <property type="entry name" value="NUDIX_hydrolase-like_dom_sf"/>
</dbReference>
<dbReference type="Proteomes" id="UP000237271">
    <property type="component" value="Unassembled WGS sequence"/>
</dbReference>
<proteinExistence type="predicted"/>
<dbReference type="PROSITE" id="PS00893">
    <property type="entry name" value="NUDIX_BOX"/>
    <property type="match status" value="1"/>
</dbReference>
<dbReference type="PROSITE" id="PS51462">
    <property type="entry name" value="NUDIX"/>
    <property type="match status" value="1"/>
</dbReference>
<dbReference type="GO" id="GO:0005737">
    <property type="term" value="C:cytoplasm"/>
    <property type="evidence" value="ECO:0007669"/>
    <property type="project" value="TreeGrafter"/>
</dbReference>
<evidence type="ECO:0000256" key="3">
    <source>
        <dbReference type="SAM" id="SignalP"/>
    </source>
</evidence>
<dbReference type="AlphaFoldDB" id="A0A2P4XT95"/>
<sequence length="344" mass="38815">MRVLYVSTLVTVLSIAVTAVDSADSIKADVTTVQSNVELLSRVLAINHKQVKRSLRRYIPGELDSADEEDRGALDKVDDIVTKLDDVAGKQKKLTPKWDALVKKNLEQLSTTGALAKKLSGKYEDAYKLSMSTLKQLDEIEKLRVNDIATYSKETGKSMRRTIEPFDGIKIAPKKFLESHVGRENQLYGKDGSRLLACGVVYRPETNEILLVSSSNPKKYQYLLMKGGWDNGEDVKRAALREVMEEGGVKAELMHGLGKTKFSEGDKKYAYYSYLMKANTVYDDWAESARYRVWASYDDAIVLLADRPHMVKVVKQAKKIAEKVKAGELPEKDRKMRKFTLDFD</sequence>
<dbReference type="Gene3D" id="3.90.79.10">
    <property type="entry name" value="Nucleoside Triphosphate Pyrophosphohydrolase"/>
    <property type="match status" value="1"/>
</dbReference>
<feature type="domain" description="Nudix hydrolase" evidence="4">
    <location>
        <begin position="192"/>
        <end position="319"/>
    </location>
</feature>
<feature type="chain" id="PRO_5015181047" evidence="3">
    <location>
        <begin position="23"/>
        <end position="344"/>
    </location>
</feature>
<accession>A0A2P4XT95</accession>
<dbReference type="SUPFAM" id="SSF55811">
    <property type="entry name" value="Nudix"/>
    <property type="match status" value="1"/>
</dbReference>
<gene>
    <name evidence="5" type="ORF">PHPALM_14983</name>
</gene>
<organism evidence="5 6">
    <name type="scientific">Phytophthora palmivora</name>
    <dbReference type="NCBI Taxonomy" id="4796"/>
    <lineage>
        <taxon>Eukaryota</taxon>
        <taxon>Sar</taxon>
        <taxon>Stramenopiles</taxon>
        <taxon>Oomycota</taxon>
        <taxon>Peronosporomycetes</taxon>
        <taxon>Peronosporales</taxon>
        <taxon>Peronosporaceae</taxon>
        <taxon>Phytophthora</taxon>
    </lineage>
</organism>